<evidence type="ECO:0000313" key="1">
    <source>
        <dbReference type="EMBL" id="JAD43798.1"/>
    </source>
</evidence>
<dbReference type="AlphaFoldDB" id="A0A0A9A1H3"/>
<sequence length="25" mass="3000">MPEFQAILLSHEEGRKKKLNTSTRW</sequence>
<reference evidence="1" key="2">
    <citation type="journal article" date="2015" name="Data Brief">
        <title>Shoot transcriptome of the giant reed, Arundo donax.</title>
        <authorList>
            <person name="Barrero R.A."/>
            <person name="Guerrero F.D."/>
            <person name="Moolhuijzen P."/>
            <person name="Goolsby J.A."/>
            <person name="Tidwell J."/>
            <person name="Bellgard S.E."/>
            <person name="Bellgard M.I."/>
        </authorList>
    </citation>
    <scope>NUCLEOTIDE SEQUENCE</scope>
    <source>
        <tissue evidence="1">Shoot tissue taken approximately 20 cm above the soil surface</tissue>
    </source>
</reference>
<name>A0A0A9A1H3_ARUDO</name>
<protein>
    <submittedName>
        <fullName evidence="1">Uncharacterized protein</fullName>
    </submittedName>
</protein>
<reference evidence="1" key="1">
    <citation type="submission" date="2014-09" db="EMBL/GenBank/DDBJ databases">
        <authorList>
            <person name="Magalhaes I.L.F."/>
            <person name="Oliveira U."/>
            <person name="Santos F.R."/>
            <person name="Vidigal T.H.D.A."/>
            <person name="Brescovit A.D."/>
            <person name="Santos A.J."/>
        </authorList>
    </citation>
    <scope>NUCLEOTIDE SEQUENCE</scope>
    <source>
        <tissue evidence="1">Shoot tissue taken approximately 20 cm above the soil surface</tissue>
    </source>
</reference>
<dbReference type="EMBL" id="GBRH01254097">
    <property type="protein sequence ID" value="JAD43798.1"/>
    <property type="molecule type" value="Transcribed_RNA"/>
</dbReference>
<proteinExistence type="predicted"/>
<organism evidence="1">
    <name type="scientific">Arundo donax</name>
    <name type="common">Giant reed</name>
    <name type="synonym">Donax arundinaceus</name>
    <dbReference type="NCBI Taxonomy" id="35708"/>
    <lineage>
        <taxon>Eukaryota</taxon>
        <taxon>Viridiplantae</taxon>
        <taxon>Streptophyta</taxon>
        <taxon>Embryophyta</taxon>
        <taxon>Tracheophyta</taxon>
        <taxon>Spermatophyta</taxon>
        <taxon>Magnoliopsida</taxon>
        <taxon>Liliopsida</taxon>
        <taxon>Poales</taxon>
        <taxon>Poaceae</taxon>
        <taxon>PACMAD clade</taxon>
        <taxon>Arundinoideae</taxon>
        <taxon>Arundineae</taxon>
        <taxon>Arundo</taxon>
    </lineage>
</organism>
<accession>A0A0A9A1H3</accession>